<dbReference type="PROSITE" id="PS50075">
    <property type="entry name" value="CARRIER"/>
    <property type="match status" value="1"/>
</dbReference>
<evidence type="ECO:0000259" key="6">
    <source>
        <dbReference type="PROSITE" id="PS50075"/>
    </source>
</evidence>
<keyword evidence="1 3" id="KW-0596">Phosphopantetheine</keyword>
<accession>A0ABS6E684</accession>
<comment type="pathway">
    <text evidence="3 5">Lipid metabolism; fatty acid biosynthesis.</text>
</comment>
<proteinExistence type="inferred from homology"/>
<dbReference type="EMBL" id="JAHLPM010000004">
    <property type="protein sequence ID" value="MBU5437738.1"/>
    <property type="molecule type" value="Genomic_DNA"/>
</dbReference>
<dbReference type="NCBIfam" id="TIGR00517">
    <property type="entry name" value="acyl_carrier"/>
    <property type="match status" value="1"/>
</dbReference>
<comment type="caution">
    <text evidence="7">The sequence shown here is derived from an EMBL/GenBank/DDBJ whole genome shotgun (WGS) entry which is preliminary data.</text>
</comment>
<evidence type="ECO:0000313" key="7">
    <source>
        <dbReference type="EMBL" id="MBU5437738.1"/>
    </source>
</evidence>
<evidence type="ECO:0000256" key="2">
    <source>
        <dbReference type="ARBA" id="ARBA00022553"/>
    </source>
</evidence>
<dbReference type="HAMAP" id="MF_01217">
    <property type="entry name" value="Acyl_carrier"/>
    <property type="match status" value="1"/>
</dbReference>
<dbReference type="NCBIfam" id="NF002148">
    <property type="entry name" value="PRK00982.1-2"/>
    <property type="match status" value="1"/>
</dbReference>
<comment type="function">
    <text evidence="3 5">Carrier of the growing fatty acid chain in fatty acid biosynthesis.</text>
</comment>
<keyword evidence="2 3" id="KW-0597">Phosphoprotein</keyword>
<keyword evidence="8" id="KW-1185">Reference proteome</keyword>
<keyword evidence="3" id="KW-0275">Fatty acid biosynthesis</keyword>
<name>A0ABS6E684_9FIRM</name>
<dbReference type="InterPro" id="IPR009081">
    <property type="entry name" value="PP-bd_ACP"/>
</dbReference>
<comment type="subcellular location">
    <subcellularLocation>
        <location evidence="3">Cytoplasm</location>
    </subcellularLocation>
</comment>
<comment type="similarity">
    <text evidence="3">Belongs to the acyl carrier protein (ACP) family.</text>
</comment>
<dbReference type="PANTHER" id="PTHR20863:SF76">
    <property type="entry name" value="CARRIER DOMAIN-CONTAINING PROTEIN"/>
    <property type="match status" value="1"/>
</dbReference>
<evidence type="ECO:0000256" key="4">
    <source>
        <dbReference type="NCBIfam" id="TIGR00517"/>
    </source>
</evidence>
<feature type="domain" description="Carrier" evidence="6">
    <location>
        <begin position="6"/>
        <end position="84"/>
    </location>
</feature>
<organism evidence="7 8">
    <name type="scientific">Tissierella simiarum</name>
    <dbReference type="NCBI Taxonomy" id="2841534"/>
    <lineage>
        <taxon>Bacteria</taxon>
        <taxon>Bacillati</taxon>
        <taxon>Bacillota</taxon>
        <taxon>Tissierellia</taxon>
        <taxon>Tissierellales</taxon>
        <taxon>Tissierellaceae</taxon>
        <taxon>Tissierella</taxon>
    </lineage>
</organism>
<keyword evidence="3" id="KW-0276">Fatty acid metabolism</keyword>
<evidence type="ECO:0000256" key="3">
    <source>
        <dbReference type="HAMAP-Rule" id="MF_01217"/>
    </source>
</evidence>
<gene>
    <name evidence="3 7" type="primary">acpP</name>
    <name evidence="7" type="ORF">KQI42_06950</name>
</gene>
<sequence>MEIKWRLIFVILEKIKGIISGQFDIDEEDITLDTSFKDDLSADSLDLVELIMALEDEFDLEVEDDEVESIKTVGDAVDYIKNILGED</sequence>
<dbReference type="PANTHER" id="PTHR20863">
    <property type="entry name" value="ACYL CARRIER PROTEIN"/>
    <property type="match status" value="1"/>
</dbReference>
<dbReference type="NCBIfam" id="NF002150">
    <property type="entry name" value="PRK00982.1-4"/>
    <property type="match status" value="1"/>
</dbReference>
<keyword evidence="3" id="KW-0443">Lipid metabolism</keyword>
<evidence type="ECO:0000256" key="1">
    <source>
        <dbReference type="ARBA" id="ARBA00022450"/>
    </source>
</evidence>
<dbReference type="Proteomes" id="UP000749471">
    <property type="component" value="Unassembled WGS sequence"/>
</dbReference>
<dbReference type="Pfam" id="PF00550">
    <property type="entry name" value="PP-binding"/>
    <property type="match status" value="1"/>
</dbReference>
<keyword evidence="3" id="KW-0963">Cytoplasm</keyword>
<comment type="PTM">
    <text evidence="3">4'-phosphopantetheine is transferred from CoA to a specific serine of apo-ACP by AcpS. This modification is essential for activity because fatty acids are bound in thioester linkage to the sulfhydryl of the prosthetic group.</text>
</comment>
<evidence type="ECO:0000313" key="8">
    <source>
        <dbReference type="Proteomes" id="UP000749471"/>
    </source>
</evidence>
<reference evidence="7 8" key="1">
    <citation type="submission" date="2021-06" db="EMBL/GenBank/DDBJ databases">
        <authorList>
            <person name="Sun Q."/>
            <person name="Li D."/>
        </authorList>
    </citation>
    <scope>NUCLEOTIDE SEQUENCE [LARGE SCALE GENOMIC DNA]</scope>
    <source>
        <strain evidence="7 8">MSJ-40</strain>
    </source>
</reference>
<comment type="PTM">
    <text evidence="5">4'-phosphopantetheine is transferred from CoA to a specific serine of apo-ACP by acpS.</text>
</comment>
<dbReference type="InterPro" id="IPR003231">
    <property type="entry name" value="ACP"/>
</dbReference>
<protein>
    <recommendedName>
        <fullName evidence="3 4">Acyl carrier protein</fullName>
        <shortName evidence="3">ACP</shortName>
    </recommendedName>
</protein>
<keyword evidence="3" id="KW-0444">Lipid biosynthesis</keyword>
<feature type="modified residue" description="O-(pantetheine 4'-phosphoryl)serine" evidence="3">
    <location>
        <position position="44"/>
    </location>
</feature>
<evidence type="ECO:0000256" key="5">
    <source>
        <dbReference type="RuleBase" id="RU003545"/>
    </source>
</evidence>